<protein>
    <submittedName>
        <fullName evidence="2">Uncharacterized protein</fullName>
    </submittedName>
</protein>
<keyword evidence="1" id="KW-0472">Membrane</keyword>
<accession>A0A8S2UPY0</accession>
<proteinExistence type="predicted"/>
<organism evidence="2 3">
    <name type="scientific">Rotaria magnacalcarata</name>
    <dbReference type="NCBI Taxonomy" id="392030"/>
    <lineage>
        <taxon>Eukaryota</taxon>
        <taxon>Metazoa</taxon>
        <taxon>Spiralia</taxon>
        <taxon>Gnathifera</taxon>
        <taxon>Rotifera</taxon>
        <taxon>Eurotatoria</taxon>
        <taxon>Bdelloidea</taxon>
        <taxon>Philodinida</taxon>
        <taxon>Philodinidae</taxon>
        <taxon>Rotaria</taxon>
    </lineage>
</organism>
<name>A0A8S2UPY0_9BILA</name>
<dbReference type="Proteomes" id="UP000681720">
    <property type="component" value="Unassembled WGS sequence"/>
</dbReference>
<feature type="non-terminal residue" evidence="2">
    <location>
        <position position="1"/>
    </location>
</feature>
<evidence type="ECO:0000256" key="1">
    <source>
        <dbReference type="SAM" id="Phobius"/>
    </source>
</evidence>
<gene>
    <name evidence="2" type="ORF">GIL414_LOCUS28213</name>
</gene>
<reference evidence="2" key="1">
    <citation type="submission" date="2021-02" db="EMBL/GenBank/DDBJ databases">
        <authorList>
            <person name="Nowell W R."/>
        </authorList>
    </citation>
    <scope>NUCLEOTIDE SEQUENCE</scope>
</reference>
<sequence>ERLWVIKLVTGAHETSTQTMLAGMIAILESINQRHVAVGSTKSSYIDILKHESTVQTSDNFDQLDSRNDVYENDVDLLRDPARSIFSGFQTVNISTPIAVTIIAAVIIVAVIVAIIAAILIVSNSPPQTSPSIICPRITCSAFSSVQNPSLNYQVEHLDLNCSESLSNMSIIQVVQRNYNETPAQQYETFWNSSTNMGYVQNPAQIIYTWSSVPGMLIAAASFPNFVEAQYYYTSGAARLTSSDTWLIFIQSICGDTMYLFGSY</sequence>
<dbReference type="AlphaFoldDB" id="A0A8S2UPY0"/>
<evidence type="ECO:0000313" key="2">
    <source>
        <dbReference type="EMBL" id="CAF4356675.1"/>
    </source>
</evidence>
<comment type="caution">
    <text evidence="2">The sequence shown here is derived from an EMBL/GenBank/DDBJ whole genome shotgun (WGS) entry which is preliminary data.</text>
</comment>
<feature type="transmembrane region" description="Helical" evidence="1">
    <location>
        <begin position="98"/>
        <end position="122"/>
    </location>
</feature>
<keyword evidence="1" id="KW-1133">Transmembrane helix</keyword>
<evidence type="ECO:0000313" key="3">
    <source>
        <dbReference type="Proteomes" id="UP000681720"/>
    </source>
</evidence>
<dbReference type="EMBL" id="CAJOBJ010047268">
    <property type="protein sequence ID" value="CAF4356675.1"/>
    <property type="molecule type" value="Genomic_DNA"/>
</dbReference>
<keyword evidence="1" id="KW-0812">Transmembrane</keyword>